<keyword evidence="1" id="KW-0732">Signal</keyword>
<evidence type="ECO:0000313" key="2">
    <source>
        <dbReference type="EMBL" id="RKT47146.1"/>
    </source>
</evidence>
<evidence type="ECO:0000256" key="1">
    <source>
        <dbReference type="SAM" id="SignalP"/>
    </source>
</evidence>
<feature type="chain" id="PRO_5019779268" description="Secreted protein" evidence="1">
    <location>
        <begin position="26"/>
        <end position="206"/>
    </location>
</feature>
<comment type="caution">
    <text evidence="2">The sequence shown here is derived from an EMBL/GenBank/DDBJ whole genome shotgun (WGS) entry which is preliminary data.</text>
</comment>
<dbReference type="Proteomes" id="UP000274556">
    <property type="component" value="Unassembled WGS sequence"/>
</dbReference>
<dbReference type="AlphaFoldDB" id="A0A495VCL9"/>
<reference evidence="2 3" key="1">
    <citation type="submission" date="2018-10" db="EMBL/GenBank/DDBJ databases">
        <title>Genomic Encyclopedia of Archaeal and Bacterial Type Strains, Phase II (KMG-II): from individual species to whole genera.</title>
        <authorList>
            <person name="Goeker M."/>
        </authorList>
    </citation>
    <scope>NUCLEOTIDE SEQUENCE [LARGE SCALE GENOMIC DNA]</scope>
    <source>
        <strain evidence="2 3">DSM 235</strain>
    </source>
</reference>
<protein>
    <recommendedName>
        <fullName evidence="4">Secreted protein</fullName>
    </recommendedName>
</protein>
<name>A0A495VCL9_9GAMM</name>
<organism evidence="2 3">
    <name type="scientific">Thiocapsa rosea</name>
    <dbReference type="NCBI Taxonomy" id="69360"/>
    <lineage>
        <taxon>Bacteria</taxon>
        <taxon>Pseudomonadati</taxon>
        <taxon>Pseudomonadota</taxon>
        <taxon>Gammaproteobacteria</taxon>
        <taxon>Chromatiales</taxon>
        <taxon>Chromatiaceae</taxon>
        <taxon>Thiocapsa</taxon>
    </lineage>
</organism>
<keyword evidence="3" id="KW-1185">Reference proteome</keyword>
<feature type="signal peptide" evidence="1">
    <location>
        <begin position="1"/>
        <end position="25"/>
    </location>
</feature>
<dbReference type="EMBL" id="RBXL01000001">
    <property type="protein sequence ID" value="RKT47146.1"/>
    <property type="molecule type" value="Genomic_DNA"/>
</dbReference>
<sequence length="206" mass="22794">MRSSRSFYQVICSMVAVIVFQSASAESNDWPCQQILVPQVSAAVVWDGPPVGTETSDWHDDPRVATLVAAITTPLSNEETAASAIAAFAAGLSAEEKDRVLTLAFAGVLETLNRDRAKLVEGIKRYSRDQSRRAEAIGAELDAMVRLEKDPSDAAAARLAELTERMEIEQRVFDERERSIEYLCMRPVAVEQRLGFLARRIAEHLD</sequence>
<evidence type="ECO:0000313" key="3">
    <source>
        <dbReference type="Proteomes" id="UP000274556"/>
    </source>
</evidence>
<evidence type="ECO:0008006" key="4">
    <source>
        <dbReference type="Google" id="ProtNLM"/>
    </source>
</evidence>
<accession>A0A495VCL9</accession>
<proteinExistence type="predicted"/>
<gene>
    <name evidence="2" type="ORF">BDD21_4701</name>
</gene>